<dbReference type="OrthoDB" id="295274at2759"/>
<organism evidence="12 13">
    <name type="scientific">Allacma fusca</name>
    <dbReference type="NCBI Taxonomy" id="39272"/>
    <lineage>
        <taxon>Eukaryota</taxon>
        <taxon>Metazoa</taxon>
        <taxon>Ecdysozoa</taxon>
        <taxon>Arthropoda</taxon>
        <taxon>Hexapoda</taxon>
        <taxon>Collembola</taxon>
        <taxon>Symphypleona</taxon>
        <taxon>Sminthuridae</taxon>
        <taxon>Allacma</taxon>
    </lineage>
</organism>
<comment type="subcellular location">
    <subcellularLocation>
        <location evidence="1">Nucleus</location>
    </subcellularLocation>
</comment>
<evidence type="ECO:0000259" key="11">
    <source>
        <dbReference type="PROSITE" id="PS50217"/>
    </source>
</evidence>
<dbReference type="Proteomes" id="UP000708208">
    <property type="component" value="Unassembled WGS sequence"/>
</dbReference>
<dbReference type="SMART" id="SM00355">
    <property type="entry name" value="ZnF_C2H2"/>
    <property type="match status" value="1"/>
</dbReference>
<dbReference type="PROSITE" id="PS00028">
    <property type="entry name" value="ZINC_FINGER_C2H2_1"/>
    <property type="match status" value="1"/>
</dbReference>
<dbReference type="GO" id="GO:0005634">
    <property type="term" value="C:nucleus"/>
    <property type="evidence" value="ECO:0007669"/>
    <property type="project" value="UniProtKB-SubCell"/>
</dbReference>
<keyword evidence="2" id="KW-0479">Metal-binding</keyword>
<keyword evidence="13" id="KW-1185">Reference proteome</keyword>
<comment type="caution">
    <text evidence="12">The sequence shown here is derived from an EMBL/GenBank/DDBJ whole genome shotgun (WGS) entry which is preliminary data.</text>
</comment>
<evidence type="ECO:0000256" key="7">
    <source>
        <dbReference type="ARBA" id="ARBA00023242"/>
    </source>
</evidence>
<dbReference type="PROSITE" id="PS50157">
    <property type="entry name" value="ZINC_FINGER_C2H2_2"/>
    <property type="match status" value="1"/>
</dbReference>
<feature type="compositionally biased region" description="Polar residues" evidence="9">
    <location>
        <begin position="137"/>
        <end position="150"/>
    </location>
</feature>
<evidence type="ECO:0000256" key="2">
    <source>
        <dbReference type="ARBA" id="ARBA00022723"/>
    </source>
</evidence>
<keyword evidence="5" id="KW-0805">Transcription regulation</keyword>
<evidence type="ECO:0000256" key="3">
    <source>
        <dbReference type="ARBA" id="ARBA00022771"/>
    </source>
</evidence>
<dbReference type="GO" id="GO:0008270">
    <property type="term" value="F:zinc ion binding"/>
    <property type="evidence" value="ECO:0007669"/>
    <property type="project" value="UniProtKB-KW"/>
</dbReference>
<evidence type="ECO:0008006" key="14">
    <source>
        <dbReference type="Google" id="ProtNLM"/>
    </source>
</evidence>
<sequence>MEIEKPFKCSACSSRFTNEDHLQVHKKRHEMSLNLNKSGLNLSAPPDGFVDETPTPTRFIRNCEEVGLFQDLQNVNPFDEQFSKATSATPSHENYEFNFSDSTKKLPDDTLNTPQVFGYTAATSLPTPPVIISASIQNPGVSTTDTSGSPEPQVESDLPDSKSLAIACTAEETKVESTTPDNESFIPPMFSMHGISKAQSKLRLDLTPVTNSFNEGFISEAITLSKLSEVDGIADISGLEDDEGDTYSVNQDLRPPVKISRKEVDTKKAELLERNRAAASRSRERRKQWVSGLETRCQTLQTLLSTSQAEVVKLRAENIFLREQLSKHGSCDVTRSEPRRVSVPRTPEFQPQILKHSSSSATRSTPTNNNVITISHATSSSAAVVTPSVSAIMKPNNTPVTNIKPKRGRPRKGLEKRAEGISLPVSVCASSTNIPKVPHVTPTAESPVKVEILPVRTADGRPLKNVYIFKRGP</sequence>
<dbReference type="PANTHER" id="PTHR19304">
    <property type="entry name" value="CYCLIC-AMP RESPONSE ELEMENT BINDING PROTEIN"/>
    <property type="match status" value="1"/>
</dbReference>
<evidence type="ECO:0000259" key="10">
    <source>
        <dbReference type="PROSITE" id="PS50157"/>
    </source>
</evidence>
<feature type="region of interest" description="Disordered" evidence="9">
    <location>
        <begin position="137"/>
        <end position="160"/>
    </location>
</feature>
<evidence type="ECO:0000256" key="6">
    <source>
        <dbReference type="ARBA" id="ARBA00023163"/>
    </source>
</evidence>
<dbReference type="InterPro" id="IPR004827">
    <property type="entry name" value="bZIP"/>
</dbReference>
<keyword evidence="4" id="KW-0862">Zinc</keyword>
<evidence type="ECO:0000256" key="1">
    <source>
        <dbReference type="ARBA" id="ARBA00004123"/>
    </source>
</evidence>
<feature type="domain" description="BZIP" evidence="11">
    <location>
        <begin position="265"/>
        <end position="328"/>
    </location>
</feature>
<evidence type="ECO:0000313" key="12">
    <source>
        <dbReference type="EMBL" id="CAG7732339.1"/>
    </source>
</evidence>
<dbReference type="PROSITE" id="PS50217">
    <property type="entry name" value="BZIP"/>
    <property type="match status" value="1"/>
</dbReference>
<accession>A0A8J2KAZ5</accession>
<keyword evidence="7" id="KW-0539">Nucleus</keyword>
<evidence type="ECO:0000313" key="13">
    <source>
        <dbReference type="Proteomes" id="UP000708208"/>
    </source>
</evidence>
<dbReference type="SMART" id="SM00338">
    <property type="entry name" value="BRLZ"/>
    <property type="match status" value="1"/>
</dbReference>
<keyword evidence="3 8" id="KW-0863">Zinc-finger</keyword>
<dbReference type="EMBL" id="CAJVCH010229041">
    <property type="protein sequence ID" value="CAG7732339.1"/>
    <property type="molecule type" value="Genomic_DNA"/>
</dbReference>
<dbReference type="CDD" id="cd14687">
    <property type="entry name" value="bZIP_ATF2"/>
    <property type="match status" value="1"/>
</dbReference>
<dbReference type="AlphaFoldDB" id="A0A8J2KAZ5"/>
<proteinExistence type="predicted"/>
<dbReference type="GO" id="GO:0003700">
    <property type="term" value="F:DNA-binding transcription factor activity"/>
    <property type="evidence" value="ECO:0007669"/>
    <property type="project" value="InterPro"/>
</dbReference>
<evidence type="ECO:0000256" key="9">
    <source>
        <dbReference type="SAM" id="MobiDB-lite"/>
    </source>
</evidence>
<reference evidence="12" key="1">
    <citation type="submission" date="2021-06" db="EMBL/GenBank/DDBJ databases">
        <authorList>
            <person name="Hodson N. C."/>
            <person name="Mongue J. A."/>
            <person name="Jaron S. K."/>
        </authorList>
    </citation>
    <scope>NUCLEOTIDE SEQUENCE</scope>
</reference>
<name>A0A8J2KAZ5_9HEXA</name>
<evidence type="ECO:0000256" key="4">
    <source>
        <dbReference type="ARBA" id="ARBA00022833"/>
    </source>
</evidence>
<dbReference type="FunFam" id="3.30.160.60:FF:000446">
    <property type="entry name" value="Zinc finger protein"/>
    <property type="match status" value="1"/>
</dbReference>
<dbReference type="InterPro" id="IPR013087">
    <property type="entry name" value="Znf_C2H2_type"/>
</dbReference>
<gene>
    <name evidence="12" type="ORF">AFUS01_LOCUS20860</name>
</gene>
<protein>
    <recommendedName>
        <fullName evidence="14">Cyclic AMP-dependent transcription factor ATF-2</fullName>
    </recommendedName>
</protein>
<evidence type="ECO:0000256" key="8">
    <source>
        <dbReference type="PROSITE-ProRule" id="PRU00042"/>
    </source>
</evidence>
<feature type="region of interest" description="Disordered" evidence="9">
    <location>
        <begin position="395"/>
        <end position="415"/>
    </location>
</feature>
<evidence type="ECO:0000256" key="5">
    <source>
        <dbReference type="ARBA" id="ARBA00023015"/>
    </source>
</evidence>
<feature type="domain" description="C2H2-type" evidence="10">
    <location>
        <begin position="7"/>
        <end position="29"/>
    </location>
</feature>
<keyword evidence="6" id="KW-0804">Transcription</keyword>
<dbReference type="InterPro" id="IPR051027">
    <property type="entry name" value="bZIP_transcription_factors"/>
</dbReference>